<gene>
    <name evidence="3" type="ORF">J3492_02590</name>
</gene>
<dbReference type="Proteomes" id="UP000664554">
    <property type="component" value="Unassembled WGS sequence"/>
</dbReference>
<feature type="region of interest" description="Disordered" evidence="2">
    <location>
        <begin position="1772"/>
        <end position="1800"/>
    </location>
</feature>
<evidence type="ECO:0000256" key="1">
    <source>
        <dbReference type="ARBA" id="ARBA00022837"/>
    </source>
</evidence>
<keyword evidence="1" id="KW-0106">Calcium</keyword>
<dbReference type="SUPFAM" id="SSF141072">
    <property type="entry name" value="CalX-like"/>
    <property type="match status" value="2"/>
</dbReference>
<dbReference type="SUPFAM" id="SSF51120">
    <property type="entry name" value="beta-Roll"/>
    <property type="match status" value="1"/>
</dbReference>
<evidence type="ECO:0000313" key="3">
    <source>
        <dbReference type="EMBL" id="MBO1530099.1"/>
    </source>
</evidence>
<dbReference type="PRINTS" id="PR00313">
    <property type="entry name" value="CABNDNGRPT"/>
</dbReference>
<feature type="region of interest" description="Disordered" evidence="2">
    <location>
        <begin position="257"/>
        <end position="297"/>
    </location>
</feature>
<dbReference type="Pfam" id="PF00353">
    <property type="entry name" value="HemolysinCabind"/>
    <property type="match status" value="1"/>
</dbReference>
<dbReference type="InterPro" id="IPR038081">
    <property type="entry name" value="CalX-like_sf"/>
</dbReference>
<dbReference type="RefSeq" id="WP_207989536.1">
    <property type="nucleotide sequence ID" value="NZ_JAGBKM010000003.1"/>
</dbReference>
<protein>
    <submittedName>
        <fullName evidence="3">VCBS domain-containing protein</fullName>
    </submittedName>
</protein>
<feature type="region of interest" description="Disordered" evidence="2">
    <location>
        <begin position="1"/>
        <end position="43"/>
    </location>
</feature>
<feature type="region of interest" description="Disordered" evidence="2">
    <location>
        <begin position="429"/>
        <end position="451"/>
    </location>
</feature>
<feature type="non-terminal residue" evidence="3">
    <location>
        <position position="1"/>
    </location>
</feature>
<accession>A0ABS3NM41</accession>
<proteinExistence type="predicted"/>
<evidence type="ECO:0000313" key="4">
    <source>
        <dbReference type="Proteomes" id="UP000664554"/>
    </source>
</evidence>
<feature type="compositionally biased region" description="Polar residues" evidence="2">
    <location>
        <begin position="1772"/>
        <end position="1781"/>
    </location>
</feature>
<evidence type="ECO:0000256" key="2">
    <source>
        <dbReference type="SAM" id="MobiDB-lite"/>
    </source>
</evidence>
<feature type="compositionally biased region" description="Basic and acidic residues" evidence="2">
    <location>
        <begin position="1"/>
        <end position="19"/>
    </location>
</feature>
<reference evidence="3 4" key="1">
    <citation type="submission" date="2021-03" db="EMBL/GenBank/DDBJ databases">
        <authorList>
            <person name="Shang D.-D."/>
            <person name="Du Z.-J."/>
            <person name="Chen G.-J."/>
        </authorList>
    </citation>
    <scope>NUCLEOTIDE SEQUENCE [LARGE SCALE GENOMIC DNA]</scope>
    <source>
        <strain evidence="3 4">F1192</strain>
    </source>
</reference>
<dbReference type="InterPro" id="IPR001343">
    <property type="entry name" value="Hemolysn_Ca-bd"/>
</dbReference>
<name>A0ABS3NM41_9GAMM</name>
<comment type="caution">
    <text evidence="3">The sequence shown here is derived from an EMBL/GenBank/DDBJ whole genome shotgun (WGS) entry which is preliminary data.</text>
</comment>
<dbReference type="EMBL" id="JAGBKM010000003">
    <property type="protein sequence ID" value="MBO1530099.1"/>
    <property type="molecule type" value="Genomic_DNA"/>
</dbReference>
<organism evidence="3 4">
    <name type="scientific">Psychrobacter coccoides</name>
    <dbReference type="NCBI Taxonomy" id="2818440"/>
    <lineage>
        <taxon>Bacteria</taxon>
        <taxon>Pseudomonadati</taxon>
        <taxon>Pseudomonadota</taxon>
        <taxon>Gammaproteobacteria</taxon>
        <taxon>Moraxellales</taxon>
        <taxon>Moraxellaceae</taxon>
        <taxon>Psychrobacter</taxon>
    </lineage>
</organism>
<keyword evidence="4" id="KW-1185">Reference proteome</keyword>
<dbReference type="InterPro" id="IPR010221">
    <property type="entry name" value="VCBS_dom"/>
</dbReference>
<sequence>TGTIYDEDRVAGSEDRLGDFNDGDEAQSTDQGQPVDGNLLGNASETDADITLNVNNVQVDINGDGTPDEITVGTPVDIVDADGNPVGSLTVSPDGSYTFTPDGDFTGDVPEISYDVVDADSRDVLDSSKLEITVNAVAVVVNLGVTKAEAIETTDNSDTLEFAVTQAFKSDKDTTVKVQLDKVGSAGITASDIASITYTDATGEVTLTDPSAIESFLTSGVDVVIAAGSKEVPVVFEIADDSVYEGQETLTLNISDARNDNGASIGDNAQSGTINDESNNPDNPLDGSNTEGDKPTVSITATDDTAIEGEDSVLEYTVSLGQDQTSNEDTIVVVKVDLASTQVGAADIESISYTNAAGQVATIKGQAAIQAILDGDNTLEVKVPAGSTAAPKITVIVKDDDIYEDSEQLSFVIDSADNADIDNTVATGTILDESDDPNDPGANTEGDKPTVTVGDATATEGDTLVHQVTVNGDTTQADVTYDFSLTDGSTDPATAGSDYTNAPVFSNGVINNGDGTITVPAGVTDFTVTYPTLTDNILENDETTTITIGNDSGTGTIIDNDTAPTLTVEDNSVNEATGDTVSGSFNITDPQSVTALTVSGQDVTLATSGNPITINGSAGTLVITNYDSQTGILTYEYTENGNAEDHSAGAVFDQFDVVLTNTIDDTINDILDIEIIDTAPTANDDKNTISEETDTVTGNVLTSTGAATDDVADDLGADNSITATTVTAVDGNTGAIGSGTQGQYGELTLNANGEYTYDVDNAAVQYLALGENLTETFEYTITDADGSTDTAKLTITITGTNDQPTITADSNDNIANISFVEQIDDSVITQSGIIAFNDIDTSDTLTLGYIKDENQYIFGQGNTALTGLTDEQKTALEGIFSITQATNNNGVWEIEAEDTDTNFLPEGETITIRYAVQVNDNKGVDTAANGNGISTSEIRYVEVTITGTDDGIVLVDDTANINEYDVNDPSNNTVSGDIFSNDTDDLDFNETLTVVTYSIDGGAAGISAGDSAPVIVGGVTIGNITIDSDGTYDFVLEDTNYSGTLPEITIEVNNGPNTVTPDGGTETLTITVNPVSDAPNIGSDQTGVDKITTDEDTTVALNLQAPIITDDTDLDGTGNDTDNPERIGLITLTGIPDGARLNYDGINPDKEDGSPITIFLTDSDIFLNGITATDADYSMTVAEFEAMTLTPPEDDATNISFEMSVTEYEVDENGDIIKVDSTGAVDPSGTDITGATSTVTIDIDVQAVTDTSGNNQSGDDFSEFGIDSNYTITPDDGITSITGNNVVANVAEGQSIELPINTKFGDLVYSGNDDRENYGFVITGLNEGTVVEFVDVNGDVIASGTANADGMALIGATATMDVNGVVTVTNTGLPVFDTSSGQPTMRIDTADYNSKDMNVEVTLYTKDNDADSPNATPTVEEIDSVNVNLTVTPVAGQVELENNGVQTKEDTAVTLDKFGFTVQDNKDDNGLLPETITTIEFVLPEGWTYKDSTGATTVGSSGGTPIIISGITPADNTDLDAYLENFSITPPAHSSKDADFTFTVTTVDPDDGGGIGLPATGSQDLTQKVVVTPVAEIVGGNTGSNTVKDLTINDSHKYSISAKEDEAFNLFADPDGSFNLIDDWNNQDASEQTFAHMTFGNKNGSNFTSVEGAVFTYNDGNGLVSLTDNGNGVDIPMEYLDTVTVTPPQDYSDFNLASGAETAVKVEAKTVDVDEDGGATDTAISGDSYLTFVVEGVADPATLAVDPAEGFEDQAIVDGNMRNTAADMGEITTGSIGSDVTPTDGIPLNIRPSSRDNDGSETYDVTISDIPAGVQLYQDNNGTVTLLDTSSGSVTIADYINTVDNLYFVPAENFSGTVNLKVQAVSKEDGTTGTTSPMLNLPVKVIGKADLITNDDLATDTAPINGKDYTYVTDEAMLDSTGNHQIALSSVFATVADIEAYDGDSPAAEQIVYRVESLPTGFNLTGAGVTFLGGSGSDRVWSVTLEALQNNTAQLNTPDNFAGEINFTITGTTTETVSGDSVTHDTKDVSILVTPDAADGNMSNPQVVATEDLWATIDFESAFTTTDQGGLTEGQEVLESITLSATDLTAKDVILRVDGIEVDLTTNPPPTLTFTPDQTIEIMYDEAKPHSDDDVSIDFDYTYTDTAELTDGSEIKESTSGSATVNVTFQAVTDAPSMSLEVTDGTIDNSGTDNLAKVTVSLTSDDKDGSESFTRLEVTDVPDGLNVVDGILSNGIWYVDVPNDPAITNTAATYKLVLKRNDSTVNIPEGSLNITVTGITQDINGQGNDGSEARVTESFKIEIERTNGGVTPVKPDLIDSFTSKAEIPAQVEDTGFTLGDILDATLNPATANTVRSYTFSLTDLPAGTEVSTDNPAISVQQIGGKWIISVDDASSLSPEAALDAVTVTPPKDFSTNVTDGSQDLTFNTNFTALDKDGGEERVQVNDVKVEIKPVTDPIDNDGKTTTVDTDEDTKVEIEIDLTNTADGNHVEIINDKLYLQLDESGLTTDNGTSGKLTDANGNDLTLVTLADGEVDDIPAGDYYIVDVGTPIFYEPAENEDGTATVDVYAAHKESHNISGHDSGTKTYKHSYEVTVESQPDNLSITDKSDQSTTTAIGSEDTMIAIDYKIATIDKDDTDAATAITLDNIPNGYLVYYTDTNGDPVLASNNGNSGGNNSWSIDASKLGDINPGETSNIFIMPPENVSGIVSGIEMKVVNDSGMISAPLEIDLEVKPVADGVAANPSTILGSQGKWTTLNLNAIMQDTDGSETVNIVVTDNGMSLTDDVLRFRVKSTGEMLNAVWDDATNSYTITGITPEQINDLQIQSSIPLSGDLDFALNTTDTAAGMNDSVSAEVIESASIDIAFTKTFEGTPEDDILDASGQSVAVNYTGGAGNDILMGGDGDDFLDGGTGANTLIGGAGNDTLVFSGANSVMDGGDGIDTLLINTAGTTIDFSGFDSSVIDNMEVIDMTGNGSQSLTNLSISDVIEMTDSNNELFINGDNADSVSLTADFEKQQTSDETGYAQYQSTLDPSVTLYVDTDITVI</sequence>
<dbReference type="Gene3D" id="2.60.40.2030">
    <property type="match status" value="2"/>
</dbReference>
<dbReference type="InterPro" id="IPR011049">
    <property type="entry name" value="Serralysin-like_metalloprot_C"/>
</dbReference>
<dbReference type="NCBIfam" id="TIGR01965">
    <property type="entry name" value="VCBS_repeat"/>
    <property type="match status" value="1"/>
</dbReference>
<feature type="compositionally biased region" description="Polar residues" evidence="2">
    <location>
        <begin position="267"/>
        <end position="290"/>
    </location>
</feature>